<evidence type="ECO:0000313" key="1">
    <source>
        <dbReference type="Proteomes" id="UP000036681"/>
    </source>
</evidence>
<proteinExistence type="predicted"/>
<dbReference type="WBParaSite" id="ALUE_0000877301-mRNA-1">
    <property type="protein sequence ID" value="ALUE_0000877301-mRNA-1"/>
    <property type="gene ID" value="ALUE_0000877301"/>
</dbReference>
<evidence type="ECO:0000313" key="2">
    <source>
        <dbReference type="WBParaSite" id="ALUE_0000877301-mRNA-1"/>
    </source>
</evidence>
<sequence length="114" mass="12128">MEWWEKRRGQESSCASTCGGTHGSQLGNARVVLIVVDRAIWATFEDISAPDWLTFLSVGKIASKTIAGFVAAATTRGVLDVKEHCEAASDVVAGAEDANGDAKTCSRRLKICAK</sequence>
<accession>A0A0M3HYV5</accession>
<dbReference type="Proteomes" id="UP000036681">
    <property type="component" value="Unplaced"/>
</dbReference>
<reference evidence="2" key="1">
    <citation type="submission" date="2017-02" db="UniProtKB">
        <authorList>
            <consortium name="WormBaseParasite"/>
        </authorList>
    </citation>
    <scope>IDENTIFICATION</scope>
</reference>
<name>A0A0M3HYV5_ASCLU</name>
<dbReference type="AlphaFoldDB" id="A0A0M3HYV5"/>
<protein>
    <submittedName>
        <fullName evidence="2">Senescence domain-containing protein</fullName>
    </submittedName>
</protein>
<organism evidence="1 2">
    <name type="scientific">Ascaris lumbricoides</name>
    <name type="common">Giant roundworm</name>
    <dbReference type="NCBI Taxonomy" id="6252"/>
    <lineage>
        <taxon>Eukaryota</taxon>
        <taxon>Metazoa</taxon>
        <taxon>Ecdysozoa</taxon>
        <taxon>Nematoda</taxon>
        <taxon>Chromadorea</taxon>
        <taxon>Rhabditida</taxon>
        <taxon>Spirurina</taxon>
        <taxon>Ascaridomorpha</taxon>
        <taxon>Ascaridoidea</taxon>
        <taxon>Ascarididae</taxon>
        <taxon>Ascaris</taxon>
    </lineage>
</organism>
<keyword evidence="1" id="KW-1185">Reference proteome</keyword>